<reference evidence="5 6" key="1">
    <citation type="journal article" date="2018" name="Mol. Biol. Evol.">
        <title>Broad Genomic Sampling Reveals a Smut Pathogenic Ancestry of the Fungal Clade Ustilaginomycotina.</title>
        <authorList>
            <person name="Kijpornyongpan T."/>
            <person name="Mondo S.J."/>
            <person name="Barry K."/>
            <person name="Sandor L."/>
            <person name="Lee J."/>
            <person name="Lipzen A."/>
            <person name="Pangilinan J."/>
            <person name="LaButti K."/>
            <person name="Hainaut M."/>
            <person name="Henrissat B."/>
            <person name="Grigoriev I.V."/>
            <person name="Spatafora J.W."/>
            <person name="Aime M.C."/>
        </authorList>
    </citation>
    <scope>NUCLEOTIDE SEQUENCE [LARGE SCALE GENOMIC DNA]</scope>
    <source>
        <strain evidence="5 6">MCA 3645</strain>
    </source>
</reference>
<feature type="compositionally biased region" description="Acidic residues" evidence="3">
    <location>
        <begin position="371"/>
        <end position="381"/>
    </location>
</feature>
<feature type="compositionally biased region" description="Basic and acidic residues" evidence="3">
    <location>
        <begin position="507"/>
        <end position="519"/>
    </location>
</feature>
<dbReference type="EMBL" id="KZ819189">
    <property type="protein sequence ID" value="PWZ02206.1"/>
    <property type="molecule type" value="Genomic_DNA"/>
</dbReference>
<feature type="compositionally biased region" description="Basic residues" evidence="3">
    <location>
        <begin position="598"/>
        <end position="609"/>
    </location>
</feature>
<dbReference type="GO" id="GO:0005634">
    <property type="term" value="C:nucleus"/>
    <property type="evidence" value="ECO:0007669"/>
    <property type="project" value="UniProtKB-SubCell"/>
</dbReference>
<accession>A0A317XV42</accession>
<evidence type="ECO:0000256" key="1">
    <source>
        <dbReference type="ARBA" id="ARBA00004123"/>
    </source>
</evidence>
<name>A0A317XV42_9BASI</name>
<evidence type="ECO:0000313" key="5">
    <source>
        <dbReference type="EMBL" id="PWZ02206.1"/>
    </source>
</evidence>
<dbReference type="InParanoid" id="A0A317XV42"/>
<feature type="domain" description="RED-like N-terminal" evidence="4">
    <location>
        <begin position="73"/>
        <end position="184"/>
    </location>
</feature>
<dbReference type="AlphaFoldDB" id="A0A317XV42"/>
<evidence type="ECO:0000256" key="3">
    <source>
        <dbReference type="SAM" id="MobiDB-lite"/>
    </source>
</evidence>
<dbReference type="Pfam" id="PF07808">
    <property type="entry name" value="RED_N"/>
    <property type="match status" value="1"/>
</dbReference>
<feature type="compositionally biased region" description="Acidic residues" evidence="3">
    <location>
        <begin position="480"/>
        <end position="502"/>
    </location>
</feature>
<feature type="compositionally biased region" description="Polar residues" evidence="3">
    <location>
        <begin position="269"/>
        <end position="311"/>
    </location>
</feature>
<organism evidence="5 6">
    <name type="scientific">Testicularia cyperi</name>
    <dbReference type="NCBI Taxonomy" id="1882483"/>
    <lineage>
        <taxon>Eukaryota</taxon>
        <taxon>Fungi</taxon>
        <taxon>Dikarya</taxon>
        <taxon>Basidiomycota</taxon>
        <taxon>Ustilaginomycotina</taxon>
        <taxon>Ustilaginomycetes</taxon>
        <taxon>Ustilaginales</taxon>
        <taxon>Anthracoideaceae</taxon>
        <taxon>Testicularia</taxon>
    </lineage>
</organism>
<feature type="compositionally biased region" description="Basic and acidic residues" evidence="3">
    <location>
        <begin position="408"/>
        <end position="418"/>
    </location>
</feature>
<feature type="compositionally biased region" description="Polar residues" evidence="3">
    <location>
        <begin position="182"/>
        <end position="192"/>
    </location>
</feature>
<dbReference type="PANTHER" id="PTHR12765">
    <property type="entry name" value="RED PROTEIN IK FACTOR CYTOKINE IK"/>
    <property type="match status" value="1"/>
</dbReference>
<proteinExistence type="predicted"/>
<feature type="compositionally biased region" description="Basic residues" evidence="3">
    <location>
        <begin position="256"/>
        <end position="267"/>
    </location>
</feature>
<protein>
    <recommendedName>
        <fullName evidence="4">RED-like N-terminal domain-containing protein</fullName>
    </recommendedName>
</protein>
<feature type="region of interest" description="Disordered" evidence="3">
    <location>
        <begin position="1"/>
        <end position="90"/>
    </location>
</feature>
<feature type="compositionally biased region" description="Basic and acidic residues" evidence="3">
    <location>
        <begin position="357"/>
        <end position="370"/>
    </location>
</feature>
<sequence>MDQEAFRSMLSGGGGAGESSSSLGNGSSSSSTGRAFGKAHRRLPNAAASSGSIKPSDLKPPKRSASSVGGDEGHYVDRAAARRQGKAHEFTDVEKLHAELAARIESAENEDQRRTLQQHMRTVGGDAKHSVLVKGLDFSLLAENKARLARDGGNAGSGDQEEEDDLEAAFNASKRSRLDETPAQSAANNPEQKPTRSREDIVAALKRSRLQRADRDTHYRQETATATKPSLGKGFRPIGAPRDDPANDDPEYKWVNGKRMRKKKKKQPTSEPNLSTPTTSKVQTTGSSSPDSNVIHTSTSIPKARATTQPASLKAKAEQKPSTAESPKTGDRFNSESTGSVAGPSTGEGSGFFEGRVQSRRDDDRDQEKAEDSDEDEDDDIFAGVGAWQGVEMGGAESSGDESFALDAKAEGERKANEETSVEYARSGANLVQPRPLNEAEKEEEEEEEEEVKNGSGSASRPEPPDVASRLVDSHPLDITELELEGTLEEEREPGLVDEVDEAASASRDEPIAPIRDRGTVIAAPSPDTDSETAKDPASTPDSMAPNYSLPSNALPTLVSPRQHPKHTIVTTPPAPRKKKSKWEEDSSEEDNHDNRAKTKKKKEKKKHR</sequence>
<keyword evidence="6" id="KW-1185">Reference proteome</keyword>
<evidence type="ECO:0000313" key="6">
    <source>
        <dbReference type="Proteomes" id="UP000246740"/>
    </source>
</evidence>
<comment type="subcellular location">
    <subcellularLocation>
        <location evidence="1">Nucleus</location>
    </subcellularLocation>
</comment>
<dbReference type="Proteomes" id="UP000246740">
    <property type="component" value="Unassembled WGS sequence"/>
</dbReference>
<gene>
    <name evidence="5" type="ORF">BCV70DRAFT_198483</name>
</gene>
<dbReference type="STRING" id="1882483.A0A317XV42"/>
<feature type="region of interest" description="Disordered" evidence="3">
    <location>
        <begin position="149"/>
        <end position="609"/>
    </location>
</feature>
<dbReference type="OrthoDB" id="3366823at2759"/>
<evidence type="ECO:0000259" key="4">
    <source>
        <dbReference type="Pfam" id="PF07808"/>
    </source>
</evidence>
<feature type="compositionally biased region" description="Low complexity" evidence="3">
    <location>
        <begin position="18"/>
        <end position="33"/>
    </location>
</feature>
<dbReference type="InterPro" id="IPR039896">
    <property type="entry name" value="Red-like"/>
</dbReference>
<keyword evidence="2" id="KW-0539">Nucleus</keyword>
<feature type="compositionally biased region" description="Basic and acidic residues" evidence="3">
    <location>
        <begin position="71"/>
        <end position="90"/>
    </location>
</feature>
<feature type="compositionally biased region" description="Acidic residues" evidence="3">
    <location>
        <begin position="441"/>
        <end position="451"/>
    </location>
</feature>
<evidence type="ECO:0000256" key="2">
    <source>
        <dbReference type="ARBA" id="ARBA00023242"/>
    </source>
</evidence>
<dbReference type="InterPro" id="IPR012916">
    <property type="entry name" value="RED_N"/>
</dbReference>
<feature type="compositionally biased region" description="Basic and acidic residues" evidence="3">
    <location>
        <begin position="211"/>
        <end position="221"/>
    </location>
</feature>